<keyword evidence="2" id="KW-0597">Phosphoprotein</keyword>
<evidence type="ECO:0000313" key="4">
    <source>
        <dbReference type="EMBL" id="GAD99832.1"/>
    </source>
</evidence>
<dbReference type="OrthoDB" id="429813at2759"/>
<dbReference type="InterPro" id="IPR042099">
    <property type="entry name" value="ANL_N_sf"/>
</dbReference>
<dbReference type="InterPro" id="IPR013120">
    <property type="entry name" value="FAR_NAD-bd"/>
</dbReference>
<evidence type="ECO:0000256" key="1">
    <source>
        <dbReference type="ARBA" id="ARBA00022450"/>
    </source>
</evidence>
<keyword evidence="1" id="KW-0596">Phosphopantetheine</keyword>
<dbReference type="Gene3D" id="3.40.50.720">
    <property type="entry name" value="NAD(P)-binding Rossmann-like Domain"/>
    <property type="match status" value="1"/>
</dbReference>
<evidence type="ECO:0000313" key="5">
    <source>
        <dbReference type="Proteomes" id="UP000018001"/>
    </source>
</evidence>
<dbReference type="SUPFAM" id="SSF47336">
    <property type="entry name" value="ACP-like"/>
    <property type="match status" value="1"/>
</dbReference>
<evidence type="ECO:0000259" key="3">
    <source>
        <dbReference type="PROSITE" id="PS50075"/>
    </source>
</evidence>
<dbReference type="Gene3D" id="1.10.1200.10">
    <property type="entry name" value="ACP-like"/>
    <property type="match status" value="1"/>
</dbReference>
<name>V5GFV0_BYSSN</name>
<dbReference type="EMBL" id="BAUL01000330">
    <property type="protein sequence ID" value="GAD99832.1"/>
    <property type="molecule type" value="Genomic_DNA"/>
</dbReference>
<dbReference type="InterPro" id="IPR006162">
    <property type="entry name" value="Ppantetheine_attach_site"/>
</dbReference>
<protein>
    <submittedName>
        <fullName evidence="4">NRPS-like enzyme</fullName>
    </submittedName>
</protein>
<gene>
    <name evidence="4" type="ORF">PVAR5_8559</name>
</gene>
<dbReference type="PANTHER" id="PTHR43439:SF2">
    <property type="entry name" value="ENZYME, PUTATIVE (JCVI)-RELATED"/>
    <property type="match status" value="1"/>
</dbReference>
<feature type="domain" description="Carrier" evidence="3">
    <location>
        <begin position="550"/>
        <end position="633"/>
    </location>
</feature>
<evidence type="ECO:0000256" key="2">
    <source>
        <dbReference type="ARBA" id="ARBA00022553"/>
    </source>
</evidence>
<comment type="caution">
    <text evidence="4">The sequence shown here is derived from an EMBL/GenBank/DDBJ whole genome shotgun (WGS) entry which is preliminary data.</text>
</comment>
<dbReference type="SUPFAM" id="SSF51735">
    <property type="entry name" value="NAD(P)-binding Rossmann-fold domains"/>
    <property type="match status" value="1"/>
</dbReference>
<dbReference type="AlphaFoldDB" id="V5GFV0"/>
<dbReference type="InterPro" id="IPR036291">
    <property type="entry name" value="NAD(P)-bd_dom_sf"/>
</dbReference>
<dbReference type="Pfam" id="PF00501">
    <property type="entry name" value="AMP-binding"/>
    <property type="match status" value="1"/>
</dbReference>
<dbReference type="InterPro" id="IPR020845">
    <property type="entry name" value="AMP-binding_CS"/>
</dbReference>
<dbReference type="PROSITE" id="PS00012">
    <property type="entry name" value="PHOSPHOPANTETHEINE"/>
    <property type="match status" value="1"/>
</dbReference>
<dbReference type="InterPro" id="IPR009081">
    <property type="entry name" value="PP-bd_ACP"/>
</dbReference>
<dbReference type="HOGENOM" id="CLU_002220_0_0_1"/>
<dbReference type="eggNOG" id="KOG1178">
    <property type="taxonomic scope" value="Eukaryota"/>
</dbReference>
<keyword evidence="5" id="KW-1185">Reference proteome</keyword>
<reference evidence="5" key="1">
    <citation type="journal article" date="2014" name="Genome Announc.">
        <title>Draft genome sequence of the formaldehyde-resistant fungus Byssochlamys spectabilis No. 5 (anamorph Paecilomyces variotii No. 5) (NBRC109023).</title>
        <authorList>
            <person name="Oka T."/>
            <person name="Ekino K."/>
            <person name="Fukuda K."/>
            <person name="Nomura Y."/>
        </authorList>
    </citation>
    <scope>NUCLEOTIDE SEQUENCE [LARGE SCALE GENOMIC DNA]</scope>
    <source>
        <strain evidence="5">No. 5 / NBRC 109023</strain>
    </source>
</reference>
<proteinExistence type="predicted"/>
<organism evidence="4 5">
    <name type="scientific">Byssochlamys spectabilis (strain No. 5 / NBRC 109023)</name>
    <name type="common">Paecilomyces variotii</name>
    <dbReference type="NCBI Taxonomy" id="1356009"/>
    <lineage>
        <taxon>Eukaryota</taxon>
        <taxon>Fungi</taxon>
        <taxon>Dikarya</taxon>
        <taxon>Ascomycota</taxon>
        <taxon>Pezizomycotina</taxon>
        <taxon>Eurotiomycetes</taxon>
        <taxon>Eurotiomycetidae</taxon>
        <taxon>Eurotiales</taxon>
        <taxon>Thermoascaceae</taxon>
        <taxon>Paecilomyces</taxon>
    </lineage>
</organism>
<dbReference type="Pfam" id="PF07993">
    <property type="entry name" value="NAD_binding_4"/>
    <property type="match status" value="1"/>
</dbReference>
<accession>V5GFV0</accession>
<dbReference type="Pfam" id="PF00550">
    <property type="entry name" value="PP-binding"/>
    <property type="match status" value="1"/>
</dbReference>
<dbReference type="InterPro" id="IPR051414">
    <property type="entry name" value="Adenylate-forming_Reductase"/>
</dbReference>
<dbReference type="SUPFAM" id="SSF56801">
    <property type="entry name" value="Acetyl-CoA synthetase-like"/>
    <property type="match status" value="1"/>
</dbReference>
<dbReference type="PANTHER" id="PTHR43439">
    <property type="entry name" value="PHENYLACETATE-COENZYME A LIGASE"/>
    <property type="match status" value="1"/>
</dbReference>
<dbReference type="InParanoid" id="V5GFV0"/>
<sequence length="1039" mass="116800">MAAFDKENVGRRLFASTLDAAAQKSPDRMACVIPKGSEVSDGFHNLTFKELAHAVNYTSWWIEENIGRSSNFETLSYMSSNDVRYIVFVLACNKTGYKALLPSTRNSDDAFLHLLKATECSKFICGAERKARVLDIKKLRPDLEIIEIPSLAGMLASETQHYPYNRTYEEAEDEVCLIIHSSGTTGIPKPVPLTHGFISCLDRNAFMPHPPNRKSSLWYDLTRDDLLLGTTPFFHLMGFVPLVEAVFHGLPFVIGPDKPLALDFLVDIMDATHPTVALLPPSLLEEMSHFDRALEAISHLKYIIFGGAPLAPEVGDKLRKYTGIRTVIGASEVGLIPAMISIAEEDWGYLDFNPCWEFDMQPVGDGSYELVIPRPPTRDYHGIFHTYPHLNEYRTKDSFVQHPTKPHLWKYYGRLDDVIVLSNGEKFNPVSMEKTIEGHPLVSRALVVGEGRFQSALLIEPNWNRWTGEKPDNDLIEEIWPIVQQANHVTLAHGRVAKNRIGLASRDKPFKITLKGTTQRRLVNQDYAKEIGAIYEQPDEDYEVKLPEIVDLAGVTCYIHDLVSKKLEYPQLSKKDDLYSAGLDSLQTMQIAQILQSAVRSRFPDKNFREITAQQVYGHPTIEQLAQYVTSVISGETKEEQGSRAEKLGALVKKYTEDLPEQELDVKNVGTTHTVILTGSTGSLGNYFLSALLNDPQVIKVYCLNRSDAKQRQEKSFQEKGLPFGEDIRSKVEFLQVAFGDERFGLDESKYEEMLKSVDTIIHNAWKVDFNHSVYSFESVHIRGVRRFVDFSLKSTHHAHIHFVSSVGAIAGWKPQHGPAVPEEPLDNVEVILPQGYGESKHVAERICYEASRRSGVPTTILRVGQIGGPTSEKGAWNRQEWLPTIIATSKSMGKVPSTLGSAPVDWIPVDTLAKIILELADSRRKRQSDCRCEVFHLVNPATTTWSELVLAVQKHYPVKLVEFSDWIQELEAVENPSDKEIAAKPALKLLDFYRGLSIDSALSAPLEVGRTKEASATMRTLGPVDEKLMDTWLKQWAF</sequence>
<dbReference type="Pfam" id="PF23562">
    <property type="entry name" value="AMP-binding_C_3"/>
    <property type="match status" value="1"/>
</dbReference>
<dbReference type="Proteomes" id="UP000018001">
    <property type="component" value="Unassembled WGS sequence"/>
</dbReference>
<dbReference type="InterPro" id="IPR036736">
    <property type="entry name" value="ACP-like_sf"/>
</dbReference>
<dbReference type="InterPro" id="IPR000873">
    <property type="entry name" value="AMP-dep_synth/lig_dom"/>
</dbReference>
<dbReference type="PROSITE" id="PS00455">
    <property type="entry name" value="AMP_BINDING"/>
    <property type="match status" value="1"/>
</dbReference>
<dbReference type="Gene3D" id="3.40.50.12780">
    <property type="entry name" value="N-terminal domain of ligase-like"/>
    <property type="match status" value="1"/>
</dbReference>
<dbReference type="PROSITE" id="PS50075">
    <property type="entry name" value="CARRIER"/>
    <property type="match status" value="1"/>
</dbReference>